<accession>A0A1I2JXE6</accession>
<keyword evidence="2" id="KW-1185">Reference proteome</keyword>
<dbReference type="EMBL" id="FOOG01000002">
    <property type="protein sequence ID" value="SFF59214.1"/>
    <property type="molecule type" value="Genomic_DNA"/>
</dbReference>
<evidence type="ECO:0000313" key="1">
    <source>
        <dbReference type="EMBL" id="SFF59214.1"/>
    </source>
</evidence>
<protein>
    <submittedName>
        <fullName evidence="1">Uncharacterized protein</fullName>
    </submittedName>
</protein>
<feature type="non-terminal residue" evidence="1">
    <location>
        <position position="1"/>
    </location>
</feature>
<dbReference type="Proteomes" id="UP000198897">
    <property type="component" value="Unassembled WGS sequence"/>
</dbReference>
<reference evidence="2" key="1">
    <citation type="submission" date="2016-10" db="EMBL/GenBank/DDBJ databases">
        <authorList>
            <person name="Varghese N."/>
            <person name="Submissions S."/>
        </authorList>
    </citation>
    <scope>NUCLEOTIDE SEQUENCE [LARGE SCALE GENOMIC DNA]</scope>
    <source>
        <strain evidence="2">FP5</strain>
    </source>
</reference>
<sequence>VCSLNIVGVAEETTRLPREKELGETPQGVND</sequence>
<dbReference type="AlphaFoldDB" id="A0A1I2JXE6"/>
<evidence type="ECO:0000313" key="2">
    <source>
        <dbReference type="Proteomes" id="UP000198897"/>
    </source>
</evidence>
<proteinExistence type="predicted"/>
<organism evidence="1 2">
    <name type="scientific">Halobacillus alkaliphilus</name>
    <dbReference type="NCBI Taxonomy" id="396056"/>
    <lineage>
        <taxon>Bacteria</taxon>
        <taxon>Bacillati</taxon>
        <taxon>Bacillota</taxon>
        <taxon>Bacilli</taxon>
        <taxon>Bacillales</taxon>
        <taxon>Bacillaceae</taxon>
        <taxon>Halobacillus</taxon>
    </lineage>
</organism>
<gene>
    <name evidence="1" type="ORF">SAMN05216353_102241</name>
</gene>
<name>A0A1I2JXE6_9BACI</name>